<reference evidence="7" key="1">
    <citation type="submission" date="2021-12" db="EMBL/GenBank/DDBJ databases">
        <title>Discovery of the Pendulisporaceae a myxobacterial family with distinct sporulation behavior and unique specialized metabolism.</title>
        <authorList>
            <person name="Garcia R."/>
            <person name="Popoff A."/>
            <person name="Bader C.D."/>
            <person name="Loehr J."/>
            <person name="Walesch S."/>
            <person name="Walt C."/>
            <person name="Boldt J."/>
            <person name="Bunk B."/>
            <person name="Haeckl F.J.F.P.J."/>
            <person name="Gunesch A.P."/>
            <person name="Birkelbach J."/>
            <person name="Nuebel U."/>
            <person name="Pietschmann T."/>
            <person name="Bach T."/>
            <person name="Mueller R."/>
        </authorList>
    </citation>
    <scope>NUCLEOTIDE SEQUENCE</scope>
    <source>
        <strain evidence="7">MSr11367</strain>
    </source>
</reference>
<comment type="subcellular location">
    <subcellularLocation>
        <location evidence="1">Membrane</location>
        <topology evidence="1">Single-pass membrane protein</topology>
    </subcellularLocation>
</comment>
<feature type="region of interest" description="Disordered" evidence="5">
    <location>
        <begin position="1"/>
        <end position="27"/>
    </location>
</feature>
<dbReference type="InterPro" id="IPR011990">
    <property type="entry name" value="TPR-like_helical_dom_sf"/>
</dbReference>
<dbReference type="PANTHER" id="PTHR16305">
    <property type="entry name" value="TESTICULAR SOLUBLE ADENYLYL CYCLASE"/>
    <property type="match status" value="1"/>
</dbReference>
<dbReference type="SUPFAM" id="SSF52540">
    <property type="entry name" value="P-loop containing nucleoside triphosphate hydrolases"/>
    <property type="match status" value="1"/>
</dbReference>
<evidence type="ECO:0000313" key="8">
    <source>
        <dbReference type="Proteomes" id="UP001374803"/>
    </source>
</evidence>
<protein>
    <submittedName>
        <fullName evidence="7">Protein kinase</fullName>
    </submittedName>
</protein>
<dbReference type="GO" id="GO:0016301">
    <property type="term" value="F:kinase activity"/>
    <property type="evidence" value="ECO:0007669"/>
    <property type="project" value="UniProtKB-KW"/>
</dbReference>
<name>A0ABZ2KNX1_9BACT</name>
<dbReference type="CDD" id="cd07302">
    <property type="entry name" value="CHD"/>
    <property type="match status" value="1"/>
</dbReference>
<accession>A0ABZ2KNX1</accession>
<feature type="binding site" evidence="4">
    <location>
        <position position="101"/>
    </location>
    <ligand>
        <name>ATP</name>
        <dbReference type="ChEBI" id="CHEBI:30616"/>
    </ligand>
</feature>
<dbReference type="SUPFAM" id="SSF55073">
    <property type="entry name" value="Nucleotide cyclase"/>
    <property type="match status" value="1"/>
</dbReference>
<dbReference type="InterPro" id="IPR041664">
    <property type="entry name" value="AAA_16"/>
</dbReference>
<feature type="compositionally biased region" description="Basic and acidic residues" evidence="5">
    <location>
        <begin position="1"/>
        <end position="20"/>
    </location>
</feature>
<dbReference type="Pfam" id="PF13191">
    <property type="entry name" value="AAA_16"/>
    <property type="match status" value="1"/>
</dbReference>
<evidence type="ECO:0000259" key="6">
    <source>
        <dbReference type="PROSITE" id="PS50011"/>
    </source>
</evidence>
<evidence type="ECO:0000256" key="5">
    <source>
        <dbReference type="SAM" id="MobiDB-lite"/>
    </source>
</evidence>
<dbReference type="InterPro" id="IPR008271">
    <property type="entry name" value="Ser/Thr_kinase_AS"/>
</dbReference>
<keyword evidence="3 4" id="KW-0067">ATP-binding</keyword>
<dbReference type="Gene3D" id="1.25.40.10">
    <property type="entry name" value="Tetratricopeptide repeat domain"/>
    <property type="match status" value="1"/>
</dbReference>
<keyword evidence="7" id="KW-0808">Transferase</keyword>
<evidence type="ECO:0000313" key="7">
    <source>
        <dbReference type="EMBL" id="WXB00384.1"/>
    </source>
</evidence>
<feature type="domain" description="Protein kinase" evidence="6">
    <location>
        <begin position="72"/>
        <end position="328"/>
    </location>
</feature>
<proteinExistence type="predicted"/>
<dbReference type="PROSITE" id="PS00108">
    <property type="entry name" value="PROTEIN_KINASE_ST"/>
    <property type="match status" value="1"/>
</dbReference>
<evidence type="ECO:0000256" key="1">
    <source>
        <dbReference type="ARBA" id="ARBA00004167"/>
    </source>
</evidence>
<dbReference type="Gene3D" id="1.10.510.10">
    <property type="entry name" value="Transferase(Phosphotransferase) domain 1"/>
    <property type="match status" value="1"/>
</dbReference>
<dbReference type="Gene3D" id="3.30.200.20">
    <property type="entry name" value="Phosphorylase Kinase, domain 1"/>
    <property type="match status" value="1"/>
</dbReference>
<dbReference type="InterPro" id="IPR000719">
    <property type="entry name" value="Prot_kinase_dom"/>
</dbReference>
<dbReference type="Proteomes" id="UP001374803">
    <property type="component" value="Chromosome"/>
</dbReference>
<dbReference type="InterPro" id="IPR011009">
    <property type="entry name" value="Kinase-like_dom_sf"/>
</dbReference>
<dbReference type="InterPro" id="IPR017441">
    <property type="entry name" value="Protein_kinase_ATP_BS"/>
</dbReference>
<dbReference type="InterPro" id="IPR001054">
    <property type="entry name" value="A/G_cyclase"/>
</dbReference>
<organism evidence="7 8">
    <name type="scientific">Pendulispora rubella</name>
    <dbReference type="NCBI Taxonomy" id="2741070"/>
    <lineage>
        <taxon>Bacteria</taxon>
        <taxon>Pseudomonadati</taxon>
        <taxon>Myxococcota</taxon>
        <taxon>Myxococcia</taxon>
        <taxon>Myxococcales</taxon>
        <taxon>Sorangiineae</taxon>
        <taxon>Pendulisporaceae</taxon>
        <taxon>Pendulispora</taxon>
    </lineage>
</organism>
<keyword evidence="8" id="KW-1185">Reference proteome</keyword>
<sequence>MAAKKNIEDPEETRSGEQRSHVPGALAATRTATNSWRVVVNERESTLPSAGGAPRVEWAPGWRLGGADGRRFELMEQLGGGGMSVVFLARDTVLDRTVAIKFLTSATLGMSEARDRVLLEAQACARLNHENIVRLFDIGVDNDGMPFLVMEHLEGRSLDAVVQDEGVDAQRAVRIMIDVAKGLSQAQRAGIVHRDLKPSNVFVTKTGTVKILDFGVATILARTQAIQGSSGTPLYMSPEQWKGEVQDARADIWAAGVMLYHLLSGVFPFPGGSAGSLRDAVISPDPAPSLRHARPDLPEEAEEIAQRALKKNLAERYGTAEELLDALVALEVALTHSIRTRGAANERSPQSKPERRQTTVLSCSLHDVPLLSEEVRFEDIGELFDDFAEICATVVTELEGTVLSAFSPRVVACFGYPIAHEDNAQRALRAASLIVDAIRHRTQEGGSAPAARIGISTSFSRTRRTEGRSASPILHGDAPLVAQWLEQRAGQNEILIEHVTHLLVRGTFHLEPLGESVPDGATRAVHTYRVLGPKDTSSRFDPAAGGTPTTLVGRERELEELRGLWESTKAGKSQFALLVGEAGIGKSRLIEEYLAGMAGDVRMILRCQCWPYFQNSAFQPIVECLVRWLGVRDEAPASEKLGLLETPFAAVDLSLTDHLPPLAALLGIPTGDYYAPPASSPVLLKQQILDAVVALLGHLAKRQALILVVEDAHWSDGSTLELLDRLLADMVATRLLVLVSARPEFRSPWSQRSHMKRLTLQRLSPNQCAAMISFASQGRHFPAPIVEQLVHRTDGVPLFIEELTHKVADTMQDAERHGRVFEVDSFASNRIPATLDALLSARLDALPQEGQDVAHLIAVLGRDATYDLIAKTSELGEVALRAGLMQLVEAGLLHQQGRGSEVRYAFKHALVKDAVYQSLLKNKRAHLHRRAANAMIEHFPGVARQQPELVAEHCKEAGLHEEAVTYFEKAAQRADQRAAIEDAAAHFERANAELRMLPESPARERREIAMQLARATGLMARGAIALGAFDPELVARAERSDDPILMVHAHNAIGFAALMAGDLILGRKHATAALTLYDAREHEMLEQRHSGMVPSVFSGIQLVWACGVLADGDRAVEYGRNAVQCARRNRHPYSEAVAMVHLACWHNYRGEFDEGRRLADETALISKEDGFALPLAMAKVVRGWSRRSTGDLAGSREVAEGVADRFKVSSRLAILFAVLACIQLEDAEYDDASKTIDHAMVLVETRSELLFEAELLRIRGEILLGSGGDPERALAYFDRGLEVARRQQAKAWELRLACSYARLLAKLGRPDDARAALAPVVAQFTEGPDTLDLHRARALLCEI</sequence>
<evidence type="ECO:0000256" key="3">
    <source>
        <dbReference type="ARBA" id="ARBA00022840"/>
    </source>
</evidence>
<evidence type="ECO:0000256" key="2">
    <source>
        <dbReference type="ARBA" id="ARBA00022741"/>
    </source>
</evidence>
<keyword evidence="2 4" id="KW-0547">Nucleotide-binding</keyword>
<dbReference type="RefSeq" id="WP_394829985.1">
    <property type="nucleotide sequence ID" value="NZ_CP089929.1"/>
</dbReference>
<dbReference type="SMART" id="SM00220">
    <property type="entry name" value="S_TKc"/>
    <property type="match status" value="1"/>
</dbReference>
<dbReference type="SUPFAM" id="SSF48452">
    <property type="entry name" value="TPR-like"/>
    <property type="match status" value="1"/>
</dbReference>
<dbReference type="EMBL" id="CP089983">
    <property type="protein sequence ID" value="WXB00384.1"/>
    <property type="molecule type" value="Genomic_DNA"/>
</dbReference>
<dbReference type="SUPFAM" id="SSF56112">
    <property type="entry name" value="Protein kinase-like (PK-like)"/>
    <property type="match status" value="1"/>
</dbReference>
<dbReference type="PROSITE" id="PS50011">
    <property type="entry name" value="PROTEIN_KINASE_DOM"/>
    <property type="match status" value="1"/>
</dbReference>
<keyword evidence="7" id="KW-0418">Kinase</keyword>
<dbReference type="CDD" id="cd14014">
    <property type="entry name" value="STKc_PknB_like"/>
    <property type="match status" value="1"/>
</dbReference>
<dbReference type="Pfam" id="PF00069">
    <property type="entry name" value="Pkinase"/>
    <property type="match status" value="1"/>
</dbReference>
<evidence type="ECO:0000256" key="4">
    <source>
        <dbReference type="PROSITE-ProRule" id="PRU10141"/>
    </source>
</evidence>
<gene>
    <name evidence="7" type="ORF">LVJ94_26110</name>
</gene>
<dbReference type="InterPro" id="IPR029787">
    <property type="entry name" value="Nucleotide_cyclase"/>
</dbReference>
<dbReference type="PANTHER" id="PTHR16305:SF28">
    <property type="entry name" value="GUANYLATE CYCLASE DOMAIN-CONTAINING PROTEIN"/>
    <property type="match status" value="1"/>
</dbReference>
<dbReference type="InterPro" id="IPR027417">
    <property type="entry name" value="P-loop_NTPase"/>
</dbReference>
<dbReference type="Gene3D" id="3.30.70.1230">
    <property type="entry name" value="Nucleotide cyclase"/>
    <property type="match status" value="1"/>
</dbReference>
<dbReference type="PROSITE" id="PS00107">
    <property type="entry name" value="PROTEIN_KINASE_ATP"/>
    <property type="match status" value="1"/>
</dbReference>